<keyword evidence="9" id="KW-1185">Reference proteome</keyword>
<feature type="domain" description="ABC transporter" evidence="6">
    <location>
        <begin position="331"/>
        <end position="565"/>
    </location>
</feature>
<dbReference type="Gene3D" id="3.40.50.300">
    <property type="entry name" value="P-loop containing nucleotide triphosphate hydrolases"/>
    <property type="match status" value="1"/>
</dbReference>
<dbReference type="PROSITE" id="PS50929">
    <property type="entry name" value="ABC_TM1F"/>
    <property type="match status" value="1"/>
</dbReference>
<dbReference type="AlphaFoldDB" id="A0A0F4VLQ9"/>
<dbReference type="GO" id="GO:0005886">
    <property type="term" value="C:plasma membrane"/>
    <property type="evidence" value="ECO:0007669"/>
    <property type="project" value="UniProtKB-SubCell"/>
</dbReference>
<dbReference type="SUPFAM" id="SSF52540">
    <property type="entry name" value="P-loop containing nucleoside triphosphate hydrolases"/>
    <property type="match status" value="1"/>
</dbReference>
<proteinExistence type="predicted"/>
<dbReference type="Pfam" id="PF00005">
    <property type="entry name" value="ABC_tran"/>
    <property type="match status" value="1"/>
</dbReference>
<dbReference type="SUPFAM" id="SSF90123">
    <property type="entry name" value="ABC transporter transmembrane region"/>
    <property type="match status" value="1"/>
</dbReference>
<evidence type="ECO:0000256" key="1">
    <source>
        <dbReference type="ARBA" id="ARBA00004651"/>
    </source>
</evidence>
<evidence type="ECO:0000256" key="3">
    <source>
        <dbReference type="ARBA" id="ARBA00022989"/>
    </source>
</evidence>
<evidence type="ECO:0000256" key="2">
    <source>
        <dbReference type="ARBA" id="ARBA00022692"/>
    </source>
</evidence>
<organism evidence="8 9">
    <name type="scientific">Candidatus Liberibacter solanacearum</name>
    <dbReference type="NCBI Taxonomy" id="556287"/>
    <lineage>
        <taxon>Bacteria</taxon>
        <taxon>Pseudomonadati</taxon>
        <taxon>Pseudomonadota</taxon>
        <taxon>Alphaproteobacteria</taxon>
        <taxon>Hyphomicrobiales</taxon>
        <taxon>Rhizobiaceae</taxon>
        <taxon>Liberibacter</taxon>
    </lineage>
</organism>
<reference evidence="8 9" key="1">
    <citation type="journal article" date="2015" name="Phytopathology">
        <title>Genomes of Candidatus Liberibacter solanacearum haplotype A from New Zealand and the USA suggest significant genome plasticity in the species.</title>
        <authorList>
            <person name="Thompson S.M."/>
            <person name="Johnson C.P."/>
            <person name="Lu A.Y."/>
            <person name="Frampton R.A."/>
            <person name="Sullivan K.L."/>
            <person name="Fiers M.W."/>
            <person name="Crowhurst R.N."/>
            <person name="Pitman A.R."/>
            <person name="Scott I."/>
            <person name="Gudmestad N.C."/>
            <person name="Smith G.R."/>
        </authorList>
    </citation>
    <scope>NUCLEOTIDE SEQUENCE [LARGE SCALE GENOMIC DNA]</scope>
    <source>
        <strain evidence="8 9">LsoNZ1</strain>
    </source>
</reference>
<dbReference type="EMBL" id="JMTK01000002">
    <property type="protein sequence ID" value="KJZ82329.1"/>
    <property type="molecule type" value="Genomic_DNA"/>
</dbReference>
<evidence type="ECO:0000259" key="6">
    <source>
        <dbReference type="PROSITE" id="PS50893"/>
    </source>
</evidence>
<name>A0A0F4VLQ9_9HYPH</name>
<comment type="caution">
    <text evidence="8">The sequence shown here is derived from an EMBL/GenBank/DDBJ whole genome shotgun (WGS) entry which is preliminary data.</text>
</comment>
<dbReference type="PROSITE" id="PS50893">
    <property type="entry name" value="ABC_TRANSPORTER_2"/>
    <property type="match status" value="1"/>
</dbReference>
<keyword evidence="4 5" id="KW-0472">Membrane</keyword>
<evidence type="ECO:0000256" key="4">
    <source>
        <dbReference type="ARBA" id="ARBA00023136"/>
    </source>
</evidence>
<dbReference type="Gene3D" id="1.20.1560.10">
    <property type="entry name" value="ABC transporter type 1, transmembrane domain"/>
    <property type="match status" value="1"/>
</dbReference>
<dbReference type="PATRIC" id="fig|556287.9.peg.1098"/>
<dbReference type="PANTHER" id="PTHR43394:SF1">
    <property type="entry name" value="ATP-BINDING CASSETTE SUB-FAMILY B MEMBER 10, MITOCHONDRIAL"/>
    <property type="match status" value="1"/>
</dbReference>
<sequence>MYYLKYLFKIREIYCSFFFLTIFPSLFINILYLTNPLYMMHIYDSVIGTQSQTNLIALSVITLFLYALFFGFDLIRSRMFIESSHSIERLFKFYIITTIKKHDSDHTSLLSTVSALDQLKQFIRSPVLPAFFDLLFTPIFIISSLCIHPLLGSWAIVSAILLLTTSYLFQKKNERLEQRNATNKQNEINFSKAILSNPEYMHIPTTRDFLLTHWDQRRFSSQASQSLIAKKNFFGVSLIKTLRMTLQSSILGTGAWLVIHQNLSAGSIIATSIITTRAIAPLEQMMNAKKYLKIGFESLKYLIDLKKNSDLLNSSNQTNHPITTQLPNSTIIFNNITLRHKKTSRLICKNLSFTIPEGTCCVVSGPNCCGKTSFFLCMLGLHSLENGTISFGDRKISRNFIEYFPTQIGYLSQNCTLFPMNIIENITLSNDENSLKIAQKATKTIGCDDDISSLKDGYQTICPSQAISDNLAQKICLSRIIAHNPQILLIDEWLHQLDNVTKNNFYMLLKKFKENKKTIIIASHDRKIIDISDFALIFNPITDPFFGSIQDIFNTKVSANTQIKT</sequence>
<evidence type="ECO:0000313" key="8">
    <source>
        <dbReference type="EMBL" id="KJZ82329.1"/>
    </source>
</evidence>
<comment type="subcellular location">
    <subcellularLocation>
        <location evidence="1">Cell membrane</location>
        <topology evidence="1">Multi-pass membrane protein</topology>
    </subcellularLocation>
</comment>
<feature type="transmembrane region" description="Helical" evidence="5">
    <location>
        <begin position="151"/>
        <end position="169"/>
    </location>
</feature>
<keyword evidence="2 5" id="KW-0812">Transmembrane</keyword>
<gene>
    <name evidence="8" type="ORF">DJ66_1079</name>
</gene>
<dbReference type="InterPro" id="IPR003439">
    <property type="entry name" value="ABC_transporter-like_ATP-bd"/>
</dbReference>
<protein>
    <submittedName>
        <fullName evidence="8">Type I secretion system ATPase</fullName>
    </submittedName>
</protein>
<dbReference type="Proteomes" id="UP000033731">
    <property type="component" value="Unassembled WGS sequence"/>
</dbReference>
<keyword evidence="3 5" id="KW-1133">Transmembrane helix</keyword>
<accession>A0A0F4VLQ9</accession>
<dbReference type="InterPro" id="IPR036640">
    <property type="entry name" value="ABC1_TM_sf"/>
</dbReference>
<dbReference type="GO" id="GO:0005524">
    <property type="term" value="F:ATP binding"/>
    <property type="evidence" value="ECO:0007669"/>
    <property type="project" value="InterPro"/>
</dbReference>
<dbReference type="InterPro" id="IPR039421">
    <property type="entry name" value="Type_1_exporter"/>
</dbReference>
<evidence type="ECO:0000313" key="9">
    <source>
        <dbReference type="Proteomes" id="UP000033731"/>
    </source>
</evidence>
<feature type="domain" description="ABC transmembrane type-1" evidence="7">
    <location>
        <begin position="25"/>
        <end position="288"/>
    </location>
</feature>
<dbReference type="PANTHER" id="PTHR43394">
    <property type="entry name" value="ATP-DEPENDENT PERMEASE MDL1, MITOCHONDRIAL"/>
    <property type="match status" value="1"/>
</dbReference>
<dbReference type="InterPro" id="IPR011527">
    <property type="entry name" value="ABC1_TM_dom"/>
</dbReference>
<dbReference type="InterPro" id="IPR027417">
    <property type="entry name" value="P-loop_NTPase"/>
</dbReference>
<feature type="transmembrane region" description="Helical" evidence="5">
    <location>
        <begin position="54"/>
        <end position="75"/>
    </location>
</feature>
<dbReference type="GO" id="GO:0016887">
    <property type="term" value="F:ATP hydrolysis activity"/>
    <property type="evidence" value="ECO:0007669"/>
    <property type="project" value="InterPro"/>
</dbReference>
<dbReference type="GO" id="GO:0015421">
    <property type="term" value="F:ABC-type oligopeptide transporter activity"/>
    <property type="evidence" value="ECO:0007669"/>
    <property type="project" value="TreeGrafter"/>
</dbReference>
<feature type="transmembrane region" description="Helical" evidence="5">
    <location>
        <begin position="12"/>
        <end position="34"/>
    </location>
</feature>
<evidence type="ECO:0000256" key="5">
    <source>
        <dbReference type="SAM" id="Phobius"/>
    </source>
</evidence>
<evidence type="ECO:0000259" key="7">
    <source>
        <dbReference type="PROSITE" id="PS50929"/>
    </source>
</evidence>